<evidence type="ECO:0000313" key="2">
    <source>
        <dbReference type="Proteomes" id="UP000838748"/>
    </source>
</evidence>
<accession>A0ABN8E812</accession>
<sequence>MSEVVIRKLEQFEHFGFKWIAAGSGGFHHWVTDSKSDEQPEFMTCGLCCFHLPIVAGIETGRLSKDEAGDLIVSQMKSGISGGEPDAWFQGKLTKKGMFSSTPSRGDIVFFSAKEAKYFAHVAVATGNDDEIITFGHDAPYLQGGKHTLLVERKTIDDVKSLNRLLTDVHYCSPSW</sequence>
<dbReference type="RefSeq" id="WP_237362594.1">
    <property type="nucleotide sequence ID" value="NZ_CAKLDM010000002.1"/>
</dbReference>
<comment type="caution">
    <text evidence="1">The sequence shown here is derived from an EMBL/GenBank/DDBJ whole genome shotgun (WGS) entry which is preliminary data.</text>
</comment>
<name>A0ABN8E812_9VIBR</name>
<dbReference type="EMBL" id="CAKLDM010000002">
    <property type="protein sequence ID" value="CAH0540747.1"/>
    <property type="molecule type" value="Genomic_DNA"/>
</dbReference>
<evidence type="ECO:0008006" key="3">
    <source>
        <dbReference type="Google" id="ProtNLM"/>
    </source>
</evidence>
<dbReference type="Proteomes" id="UP000838748">
    <property type="component" value="Unassembled WGS sequence"/>
</dbReference>
<organism evidence="1 2">
    <name type="scientific">Vibrio marisflavi CECT 7928</name>
    <dbReference type="NCBI Taxonomy" id="634439"/>
    <lineage>
        <taxon>Bacteria</taxon>
        <taxon>Pseudomonadati</taxon>
        <taxon>Pseudomonadota</taxon>
        <taxon>Gammaproteobacteria</taxon>
        <taxon>Vibrionales</taxon>
        <taxon>Vibrionaceae</taxon>
        <taxon>Vibrio</taxon>
    </lineage>
</organism>
<proteinExistence type="predicted"/>
<keyword evidence="2" id="KW-1185">Reference proteome</keyword>
<gene>
    <name evidence="1" type="ORF">VMF7928_03088</name>
</gene>
<reference evidence="1" key="1">
    <citation type="submission" date="2021-11" db="EMBL/GenBank/DDBJ databases">
        <authorList>
            <person name="Rodrigo-Torres L."/>
            <person name="Arahal R. D."/>
            <person name="Lucena T."/>
        </authorList>
    </citation>
    <scope>NUCLEOTIDE SEQUENCE</scope>
    <source>
        <strain evidence="1">CECT 7928</strain>
    </source>
</reference>
<evidence type="ECO:0000313" key="1">
    <source>
        <dbReference type="EMBL" id="CAH0540747.1"/>
    </source>
</evidence>
<protein>
    <recommendedName>
        <fullName evidence="3">NlpC/P60 domain-containing protein</fullName>
    </recommendedName>
</protein>